<keyword evidence="3" id="KW-1185">Reference proteome</keyword>
<gene>
    <name evidence="2" type="ORF">SAMN05421753_104149</name>
</gene>
<dbReference type="Proteomes" id="UP000199518">
    <property type="component" value="Unassembled WGS sequence"/>
</dbReference>
<dbReference type="OrthoDB" id="7357591at2"/>
<evidence type="ECO:0000313" key="3">
    <source>
        <dbReference type="Proteomes" id="UP000199518"/>
    </source>
</evidence>
<protein>
    <submittedName>
        <fullName evidence="2">Uncharacterized protein</fullName>
    </submittedName>
</protein>
<feature type="region of interest" description="Disordered" evidence="1">
    <location>
        <begin position="35"/>
        <end position="56"/>
    </location>
</feature>
<accession>A0A1I3EBC7</accession>
<sequence>MKLWHLQRREYPETWDISLGYVVRAESEVLARQMAATKQDVPTEQNLHGDPLGEDRDDDWLDPAVTSCEELAVEGPQQIVMSNFKKG</sequence>
<evidence type="ECO:0000313" key="2">
    <source>
        <dbReference type="EMBL" id="SFH96208.1"/>
    </source>
</evidence>
<dbReference type="RefSeq" id="WP_092048510.1">
    <property type="nucleotide sequence ID" value="NZ_FOQD01000004.1"/>
</dbReference>
<dbReference type="STRING" id="1576369.SAMN05421753_104149"/>
<reference evidence="3" key="1">
    <citation type="submission" date="2016-10" db="EMBL/GenBank/DDBJ databases">
        <authorList>
            <person name="Varghese N."/>
            <person name="Submissions S."/>
        </authorList>
    </citation>
    <scope>NUCLEOTIDE SEQUENCE [LARGE SCALE GENOMIC DNA]</scope>
    <source>
        <strain evidence="3">DSM 26348</strain>
    </source>
</reference>
<proteinExistence type="predicted"/>
<evidence type="ECO:0000256" key="1">
    <source>
        <dbReference type="SAM" id="MobiDB-lite"/>
    </source>
</evidence>
<dbReference type="EMBL" id="FOQD01000004">
    <property type="protein sequence ID" value="SFH96208.1"/>
    <property type="molecule type" value="Genomic_DNA"/>
</dbReference>
<organism evidence="2 3">
    <name type="scientific">Planctomicrobium piriforme</name>
    <dbReference type="NCBI Taxonomy" id="1576369"/>
    <lineage>
        <taxon>Bacteria</taxon>
        <taxon>Pseudomonadati</taxon>
        <taxon>Planctomycetota</taxon>
        <taxon>Planctomycetia</taxon>
        <taxon>Planctomycetales</taxon>
        <taxon>Planctomycetaceae</taxon>
        <taxon>Planctomicrobium</taxon>
    </lineage>
</organism>
<name>A0A1I3EBC7_9PLAN</name>
<dbReference type="AlphaFoldDB" id="A0A1I3EBC7"/>